<dbReference type="Proteomes" id="UP000005317">
    <property type="component" value="Unassembled WGS sequence"/>
</dbReference>
<proteinExistence type="predicted"/>
<sequence>MPQYETFYRAEALGHEPRQLPAEHYNALRLLLDFSGKPCVFVPIRSMQYMAVIDQEEVIFVDAQNKTDIEFAWRYFHPQVRATLQDPVPYTFEYYHLRGLETMKRAQGEFFLHVQQLAGRMRQQQPTRGEKVISLAPRKP</sequence>
<keyword evidence="2" id="KW-1185">Reference proteome</keyword>
<evidence type="ECO:0000313" key="1">
    <source>
        <dbReference type="EMBL" id="EIJ33799.1"/>
    </source>
</evidence>
<gene>
    <name evidence="1" type="ORF">Thini_1181</name>
</gene>
<evidence type="ECO:0000313" key="2">
    <source>
        <dbReference type="Proteomes" id="UP000005317"/>
    </source>
</evidence>
<accession>A0A656HF34</accession>
<dbReference type="RefSeq" id="WP_002707747.1">
    <property type="nucleotide sequence ID" value="NZ_JH651384.1"/>
</dbReference>
<reference evidence="2" key="1">
    <citation type="journal article" date="2011" name="Stand. Genomic Sci.">
        <title>Genome sequence of the filamentous, gliding Thiothrix nivea neotype strain (JP2(T)).</title>
        <authorList>
            <person name="Lapidus A."/>
            <person name="Nolan M."/>
            <person name="Lucas S."/>
            <person name="Glavina Del Rio T."/>
            <person name="Tice H."/>
            <person name="Cheng J.F."/>
            <person name="Tapia R."/>
            <person name="Han C."/>
            <person name="Goodwin L."/>
            <person name="Pitluck S."/>
            <person name="Liolios K."/>
            <person name="Pagani I."/>
            <person name="Ivanova N."/>
            <person name="Huntemann M."/>
            <person name="Mavromatis K."/>
            <person name="Mikhailova N."/>
            <person name="Pati A."/>
            <person name="Chen A."/>
            <person name="Palaniappan K."/>
            <person name="Land M."/>
            <person name="Brambilla E.M."/>
            <person name="Rohde M."/>
            <person name="Abt B."/>
            <person name="Verbarg S."/>
            <person name="Goker M."/>
            <person name="Bristow J."/>
            <person name="Eisen J.A."/>
            <person name="Markowitz V."/>
            <person name="Hugenholtz P."/>
            <person name="Kyrpides N.C."/>
            <person name="Klenk H.P."/>
            <person name="Woyke T."/>
        </authorList>
    </citation>
    <scope>NUCLEOTIDE SEQUENCE [LARGE SCALE GENOMIC DNA]</scope>
    <source>
        <strain evidence="2">ATCC 35100 / DSM 5205 / JP2</strain>
    </source>
</reference>
<dbReference type="OrthoDB" id="5296242at2"/>
<dbReference type="AlphaFoldDB" id="A0A656HF34"/>
<protein>
    <submittedName>
        <fullName evidence="1">Uncharacterized protein</fullName>
    </submittedName>
</protein>
<organism evidence="1 2">
    <name type="scientific">Thiothrix nivea (strain ATCC 35100 / DSM 5205 / JP2)</name>
    <dbReference type="NCBI Taxonomy" id="870187"/>
    <lineage>
        <taxon>Bacteria</taxon>
        <taxon>Pseudomonadati</taxon>
        <taxon>Pseudomonadota</taxon>
        <taxon>Gammaproteobacteria</taxon>
        <taxon>Thiotrichales</taxon>
        <taxon>Thiotrichaceae</taxon>
        <taxon>Thiothrix</taxon>
    </lineage>
</organism>
<dbReference type="EMBL" id="JH651384">
    <property type="protein sequence ID" value="EIJ33799.1"/>
    <property type="molecule type" value="Genomic_DNA"/>
</dbReference>
<name>A0A656HF34_THINJ</name>